<gene>
    <name evidence="1" type="ORF">GALL_361660</name>
</gene>
<reference evidence="1" key="1">
    <citation type="submission" date="2016-10" db="EMBL/GenBank/DDBJ databases">
        <title>Sequence of Gallionella enrichment culture.</title>
        <authorList>
            <person name="Poehlein A."/>
            <person name="Muehling M."/>
            <person name="Daniel R."/>
        </authorList>
    </citation>
    <scope>NUCLEOTIDE SEQUENCE</scope>
</reference>
<comment type="caution">
    <text evidence="1">The sequence shown here is derived from an EMBL/GenBank/DDBJ whole genome shotgun (WGS) entry which is preliminary data.</text>
</comment>
<sequence length="91" mass="10927">MQIDDLFDDKKTIYTIIDENDERSSITIDKWVADLLQEMLPDVHEWIKEKYDIICIKKPQLSRREKGNLIRELARREAVKSKNYKSLIDFL</sequence>
<protein>
    <submittedName>
        <fullName evidence="1">Uncharacterized protein</fullName>
    </submittedName>
</protein>
<dbReference type="AlphaFoldDB" id="A0A1J5QF17"/>
<name>A0A1J5QF17_9ZZZZ</name>
<accession>A0A1J5QF17</accession>
<dbReference type="EMBL" id="MLJW01000849">
    <property type="protein sequence ID" value="OIQ82048.1"/>
    <property type="molecule type" value="Genomic_DNA"/>
</dbReference>
<proteinExistence type="predicted"/>
<evidence type="ECO:0000313" key="1">
    <source>
        <dbReference type="EMBL" id="OIQ82048.1"/>
    </source>
</evidence>
<organism evidence="1">
    <name type="scientific">mine drainage metagenome</name>
    <dbReference type="NCBI Taxonomy" id="410659"/>
    <lineage>
        <taxon>unclassified sequences</taxon>
        <taxon>metagenomes</taxon>
        <taxon>ecological metagenomes</taxon>
    </lineage>
</organism>